<dbReference type="RefSeq" id="WP_382342745.1">
    <property type="nucleotide sequence ID" value="NZ_JBHSAB010000016.1"/>
</dbReference>
<accession>A0ABV8CFU2</accession>
<keyword evidence="3" id="KW-1185">Reference proteome</keyword>
<gene>
    <name evidence="2" type="ORF">ACFORL_07760</name>
</gene>
<dbReference type="EMBL" id="JBHSAB010000016">
    <property type="protein sequence ID" value="MFC3908967.1"/>
    <property type="molecule type" value="Genomic_DNA"/>
</dbReference>
<keyword evidence="1" id="KW-0812">Transmembrane</keyword>
<protein>
    <submittedName>
        <fullName evidence="2">ABC transporter permease</fullName>
    </submittedName>
</protein>
<keyword evidence="1" id="KW-1133">Transmembrane helix</keyword>
<proteinExistence type="predicted"/>
<feature type="transmembrane region" description="Helical" evidence="1">
    <location>
        <begin position="192"/>
        <end position="215"/>
    </location>
</feature>
<feature type="transmembrane region" description="Helical" evidence="1">
    <location>
        <begin position="55"/>
        <end position="76"/>
    </location>
</feature>
<dbReference type="InterPro" id="IPR030802">
    <property type="entry name" value="Permease_MalE"/>
</dbReference>
<dbReference type="Proteomes" id="UP001595758">
    <property type="component" value="Unassembled WGS sequence"/>
</dbReference>
<reference evidence="3" key="1">
    <citation type="journal article" date="2019" name="Int. J. Syst. Evol. Microbiol.">
        <title>The Global Catalogue of Microorganisms (GCM) 10K type strain sequencing project: providing services to taxonomists for standard genome sequencing and annotation.</title>
        <authorList>
            <consortium name="The Broad Institute Genomics Platform"/>
            <consortium name="The Broad Institute Genome Sequencing Center for Infectious Disease"/>
            <person name="Wu L."/>
            <person name="Ma J."/>
        </authorList>
    </citation>
    <scope>NUCLEOTIDE SEQUENCE [LARGE SCALE GENOMIC DNA]</scope>
    <source>
        <strain evidence="3">CCUG 59858</strain>
    </source>
</reference>
<feature type="transmembrane region" description="Helical" evidence="1">
    <location>
        <begin position="16"/>
        <end position="35"/>
    </location>
</feature>
<feature type="transmembrane region" description="Helical" evidence="1">
    <location>
        <begin position="227"/>
        <end position="249"/>
    </location>
</feature>
<organism evidence="2 3">
    <name type="scientific">Legionella dresdenensis</name>
    <dbReference type="NCBI Taxonomy" id="450200"/>
    <lineage>
        <taxon>Bacteria</taxon>
        <taxon>Pseudomonadati</taxon>
        <taxon>Pseudomonadota</taxon>
        <taxon>Gammaproteobacteria</taxon>
        <taxon>Legionellales</taxon>
        <taxon>Legionellaceae</taxon>
        <taxon>Legionella</taxon>
    </lineage>
</organism>
<evidence type="ECO:0000313" key="3">
    <source>
        <dbReference type="Proteomes" id="UP001595758"/>
    </source>
</evidence>
<feature type="transmembrane region" description="Helical" evidence="1">
    <location>
        <begin position="138"/>
        <end position="171"/>
    </location>
</feature>
<dbReference type="Pfam" id="PF02405">
    <property type="entry name" value="MlaE"/>
    <property type="match status" value="1"/>
</dbReference>
<evidence type="ECO:0000313" key="2">
    <source>
        <dbReference type="EMBL" id="MFC3908967.1"/>
    </source>
</evidence>
<evidence type="ECO:0000256" key="1">
    <source>
        <dbReference type="SAM" id="Phobius"/>
    </source>
</evidence>
<feature type="transmembrane region" description="Helical" evidence="1">
    <location>
        <begin position="97"/>
        <end position="118"/>
    </location>
</feature>
<keyword evidence="1" id="KW-0472">Membrane</keyword>
<comment type="caution">
    <text evidence="2">The sequence shown here is derived from an EMBL/GenBank/DDBJ whole genome shotgun (WGS) entry which is preliminary data.</text>
</comment>
<sequence length="251" mass="28461">MASRIFLKLGNKSKELWDSFVLFFQYTGEITYNFLLNYRSIGWHDTLVATLRSGTWIVIPLVIATSLMGISLAVTINHLLAPYNLQDEALFAAQRLVLLDFTPIPIGIVLCVQCGLNLIDVNHPSLHHPPQKVVLETIIPLMVSISFTALLLYTYISISFFVSMFFAYNHLLKVHIDEYLLRLSGTIKPADFLFSLFKTICYATIASFTAGYYYYDVAQRIIPIRKAVSRIITRGLFWLIVVSVALKVLTV</sequence>
<name>A0ABV8CFU2_9GAMM</name>